<evidence type="ECO:0000256" key="7">
    <source>
        <dbReference type="ARBA" id="ARBA00023237"/>
    </source>
</evidence>
<dbReference type="RefSeq" id="WP_088420198.1">
    <property type="nucleotide sequence ID" value="NZ_NJBA01000007.1"/>
</dbReference>
<dbReference type="NCBIfam" id="TIGR01845">
    <property type="entry name" value="outer_NodT"/>
    <property type="match status" value="1"/>
</dbReference>
<keyword evidence="3 10" id="KW-0812">Transmembrane</keyword>
<dbReference type="AlphaFoldDB" id="A0A246F9Y6"/>
<reference evidence="11 12" key="1">
    <citation type="submission" date="2017-06" db="EMBL/GenBank/DDBJ databases">
        <title>Draft genome of Pseudomonas nitroreducens DF05.</title>
        <authorList>
            <person name="Iyer R."/>
        </authorList>
    </citation>
    <scope>NUCLEOTIDE SEQUENCE [LARGE SCALE GENOMIC DNA]</scope>
    <source>
        <strain evidence="11 12">DF05</strain>
    </source>
</reference>
<proteinExistence type="inferred from homology"/>
<keyword evidence="4" id="KW-0732">Signal</keyword>
<evidence type="ECO:0000256" key="8">
    <source>
        <dbReference type="ARBA" id="ARBA00023288"/>
    </source>
</evidence>
<evidence type="ECO:0000256" key="10">
    <source>
        <dbReference type="RuleBase" id="RU362097"/>
    </source>
</evidence>
<keyword evidence="6 10" id="KW-0564">Palmitate</keyword>
<evidence type="ECO:0000313" key="12">
    <source>
        <dbReference type="Proteomes" id="UP000198145"/>
    </source>
</evidence>
<dbReference type="InterPro" id="IPR003423">
    <property type="entry name" value="OMP_efflux"/>
</dbReference>
<dbReference type="InterPro" id="IPR010131">
    <property type="entry name" value="MdtP/NodT-like"/>
</dbReference>
<evidence type="ECO:0000313" key="11">
    <source>
        <dbReference type="EMBL" id="OWP49130.1"/>
    </source>
</evidence>
<dbReference type="STRING" id="46680.GCA_000807755_06790"/>
<keyword evidence="7" id="KW-0998">Cell outer membrane</keyword>
<dbReference type="eggNOG" id="COG1538">
    <property type="taxonomic scope" value="Bacteria"/>
</dbReference>
<evidence type="ECO:0000256" key="4">
    <source>
        <dbReference type="ARBA" id="ARBA00022729"/>
    </source>
</evidence>
<evidence type="ECO:0000256" key="9">
    <source>
        <dbReference type="ARBA" id="ARBA00037313"/>
    </source>
</evidence>
<protein>
    <submittedName>
        <fullName evidence="11">Multidrug RND transporter</fullName>
    </submittedName>
</protein>
<comment type="caution">
    <text evidence="11">The sequence shown here is derived from an EMBL/GenBank/DDBJ whole genome shotgun (WGS) entry which is preliminary data.</text>
</comment>
<keyword evidence="8 10" id="KW-0449">Lipoprotein</keyword>
<name>A0A246F9Y6_PSENT</name>
<dbReference type="PROSITE" id="PS51257">
    <property type="entry name" value="PROKAR_LIPOPROTEIN"/>
    <property type="match status" value="1"/>
</dbReference>
<sequence>MNMPHFRIALLPATVLTALLGLSGCVSYSGLTTSGKTADPASLKAGVSLDGTPLSPAAWPSEHWWTSLGDPQLDSLIGEALRGTPDLDIASARARQAIAAAQAQDAARLPNVKGTASYAGIRAPESVIPAPMGGRYSAVKYLSASFSYDLDLWGGQRDAWEAALGQANAAEVDRQAASITLSTNVARAYSNLAHAFVARDLAKDELDRSQHLFQLSQKRMDAGLDSKVQLQQTQSQVASAKQQLAAADQEIASDRIALAVLLGQGPDRGQELQRPQVLKPGTLSLPSNLPAELLGRRPDIVAARWRVEAAAKSIDSAKTEFYPNVNLGAMVGLAALHTSDVLKAPSRFFQVAPAISLPIFDGGRLRANLAGKDADYDLAVAQYNKTLVNALGEVTDDLGKLRSLEQQIDDQREARDIARSNFDLAMRRYGEGVGNYLDALSVQQQLLLAERQLASLDAQRIDLSVQLVQALGGGYQPDTTSTPAPLAQANAAAAH</sequence>
<evidence type="ECO:0000256" key="3">
    <source>
        <dbReference type="ARBA" id="ARBA00022692"/>
    </source>
</evidence>
<dbReference type="Proteomes" id="UP000198145">
    <property type="component" value="Unassembled WGS sequence"/>
</dbReference>
<organism evidence="11 12">
    <name type="scientific">Pseudomonas nitroreducens</name>
    <dbReference type="NCBI Taxonomy" id="46680"/>
    <lineage>
        <taxon>Bacteria</taxon>
        <taxon>Pseudomonadati</taxon>
        <taxon>Pseudomonadota</taxon>
        <taxon>Gammaproteobacteria</taxon>
        <taxon>Pseudomonadales</taxon>
        <taxon>Pseudomonadaceae</taxon>
        <taxon>Pseudomonas</taxon>
    </lineage>
</organism>
<dbReference type="Gene3D" id="1.20.1600.10">
    <property type="entry name" value="Outer membrane efflux proteins (OEP)"/>
    <property type="match status" value="1"/>
</dbReference>
<evidence type="ECO:0000256" key="6">
    <source>
        <dbReference type="ARBA" id="ARBA00023139"/>
    </source>
</evidence>
<dbReference type="SUPFAM" id="SSF56954">
    <property type="entry name" value="Outer membrane efflux proteins (OEP)"/>
    <property type="match status" value="1"/>
</dbReference>
<comment type="similarity">
    <text evidence="1 10">Belongs to the outer membrane factor (OMF) (TC 1.B.17) family.</text>
</comment>
<comment type="function">
    <text evidence="9">Could be involved in resistance to puromycin, acriflavine and tetraphenylarsonium chloride.</text>
</comment>
<evidence type="ECO:0000256" key="2">
    <source>
        <dbReference type="ARBA" id="ARBA00022452"/>
    </source>
</evidence>
<dbReference type="PANTHER" id="PTHR30203:SF20">
    <property type="entry name" value="MULTIDRUG RESISTANCE OUTER MEMBRANE PROTEIN MDTP-RELATED"/>
    <property type="match status" value="1"/>
</dbReference>
<evidence type="ECO:0000256" key="1">
    <source>
        <dbReference type="ARBA" id="ARBA00007613"/>
    </source>
</evidence>
<dbReference type="Pfam" id="PF02321">
    <property type="entry name" value="OEP"/>
    <property type="match status" value="2"/>
</dbReference>
<comment type="subcellular location">
    <subcellularLocation>
        <location evidence="10">Cell outer membrane</location>
        <topology evidence="10">Lipid-anchor</topology>
    </subcellularLocation>
</comment>
<dbReference type="GO" id="GO:0015562">
    <property type="term" value="F:efflux transmembrane transporter activity"/>
    <property type="evidence" value="ECO:0007669"/>
    <property type="project" value="InterPro"/>
</dbReference>
<dbReference type="PANTHER" id="PTHR30203">
    <property type="entry name" value="OUTER MEMBRANE CATION EFFLUX PROTEIN"/>
    <property type="match status" value="1"/>
</dbReference>
<dbReference type="EMBL" id="NJBA01000007">
    <property type="protein sequence ID" value="OWP49130.1"/>
    <property type="molecule type" value="Genomic_DNA"/>
</dbReference>
<keyword evidence="2 10" id="KW-1134">Transmembrane beta strand</keyword>
<evidence type="ECO:0000256" key="5">
    <source>
        <dbReference type="ARBA" id="ARBA00023136"/>
    </source>
</evidence>
<dbReference type="GO" id="GO:0009279">
    <property type="term" value="C:cell outer membrane"/>
    <property type="evidence" value="ECO:0007669"/>
    <property type="project" value="UniProtKB-SubCell"/>
</dbReference>
<dbReference type="Gene3D" id="2.20.200.10">
    <property type="entry name" value="Outer membrane efflux proteins (OEP)"/>
    <property type="match status" value="1"/>
</dbReference>
<accession>A0A246F9Y6</accession>
<keyword evidence="5 10" id="KW-0472">Membrane</keyword>
<gene>
    <name evidence="11" type="ORF">CEG18_20555</name>
</gene>